<feature type="compositionally biased region" description="Basic and acidic residues" evidence="3">
    <location>
        <begin position="761"/>
        <end position="777"/>
    </location>
</feature>
<feature type="compositionally biased region" description="Basic and acidic residues" evidence="3">
    <location>
        <begin position="496"/>
        <end position="531"/>
    </location>
</feature>
<evidence type="ECO:0000256" key="2">
    <source>
        <dbReference type="ARBA" id="ARBA00023054"/>
    </source>
</evidence>
<feature type="region of interest" description="Disordered" evidence="3">
    <location>
        <begin position="679"/>
        <end position="795"/>
    </location>
</feature>
<feature type="compositionally biased region" description="Polar residues" evidence="3">
    <location>
        <begin position="750"/>
        <end position="759"/>
    </location>
</feature>
<dbReference type="GO" id="GO:0005929">
    <property type="term" value="C:cilium"/>
    <property type="evidence" value="ECO:0007669"/>
    <property type="project" value="TreeGrafter"/>
</dbReference>
<dbReference type="InterPro" id="IPR019579">
    <property type="entry name" value="FAM161A/B"/>
</dbReference>
<dbReference type="AlphaFoldDB" id="G0U9J2"/>
<feature type="compositionally biased region" description="Basic and acidic residues" evidence="3">
    <location>
        <begin position="735"/>
        <end position="747"/>
    </location>
</feature>
<dbReference type="OMA" id="WRRYNPQ"/>
<dbReference type="GO" id="GO:0044782">
    <property type="term" value="P:cilium organization"/>
    <property type="evidence" value="ECO:0007669"/>
    <property type="project" value="TreeGrafter"/>
</dbReference>
<evidence type="ECO:0000256" key="1">
    <source>
        <dbReference type="ARBA" id="ARBA00006663"/>
    </source>
</evidence>
<dbReference type="EMBL" id="HE573027">
    <property type="protein sequence ID" value="CCC54278.1"/>
    <property type="molecule type" value="Genomic_DNA"/>
</dbReference>
<sequence>MEGSTIQEIHDLKLQQEWLERELAVLEGTSAQRHGDTLVDVNELQSSITAAAAPTMGERLKLLEEMRRRHKKEASRALQRYFAAVSDYPNYQARREHQLRSAQPFSFVSRELKRPQRIRTRRMLEDLRQREMEEQRELNHTFRSTPVPPSTYMNKYDLMLEEWRQRRATVEALAVSKAECLKKEKEMMTLSRDTMRDIREVMGVRREHKARDDSDADADVKDRRGIVEINQAPLEVKIKLWPAIEEHEQIRRERIKQRAAQAMTDIKTEELKRAAALERERQLTPQFGVTYTELQNLQNQRMRVEVGNQMQSNIVPVSGPVVEVAAQPGVPVAGSSAADFVSPAPTSVPIPVPGVGLVVEPLGKLKVTDIPVVEHVTRSDHLRGNANASKVAPRGRQFTFKPKIRDGVPNFEMLWEKGRLMMDERKSRQKPTQVRPFSLSKSRENSVARGRSLQPSQQKIKGRSISRSVRRVRSSVRPRCSAPGKRNTPENAEDGVVEKSVLKDEEKDEGKVNQEKKEQETEEKDKKMEKIPRGTITHAVRTQHVYSKHVSAEQSNPSAGHKADEVAALQEACRKQRIVNARLREYLRSSRCDTDAVIRKKVRALRAEGRRMEKEAAERLEEMRVRVAQIPPIFVEPKHLQDIAKMRAETKEEIVQMLKDSGVDRRTLSAIMRDEIPVGAAGASANNEAEDVGSSRSSTPSERHSGTVKDKSSGKDDGSSSRSSGGSDTHASVSKGEEVGDKRKDDDIYSSDSFENVSDANEGKENKATDEPHNLEGEKEDDYASDFDRSSSFSS</sequence>
<evidence type="ECO:0000256" key="3">
    <source>
        <dbReference type="SAM" id="MobiDB-lite"/>
    </source>
</evidence>
<proteinExistence type="inferred from homology"/>
<reference evidence="4" key="1">
    <citation type="journal article" date="2012" name="Proc. Natl. Acad. Sci. U.S.A.">
        <title>Antigenic diversity is generated by distinct evolutionary mechanisms in African trypanosome species.</title>
        <authorList>
            <person name="Jackson A.P."/>
            <person name="Berry A."/>
            <person name="Aslett M."/>
            <person name="Allison H.C."/>
            <person name="Burton P."/>
            <person name="Vavrova-Anderson J."/>
            <person name="Brown R."/>
            <person name="Browne H."/>
            <person name="Corton N."/>
            <person name="Hauser H."/>
            <person name="Gamble J."/>
            <person name="Gilderthorp R."/>
            <person name="Marcello L."/>
            <person name="McQuillan J."/>
            <person name="Otto T.D."/>
            <person name="Quail M.A."/>
            <person name="Sanders M.J."/>
            <person name="van Tonder A."/>
            <person name="Ginger M.L."/>
            <person name="Field M.C."/>
            <person name="Barry J.D."/>
            <person name="Hertz-Fowler C."/>
            <person name="Berriman M."/>
        </authorList>
    </citation>
    <scope>NUCLEOTIDE SEQUENCE</scope>
    <source>
        <strain evidence="4">Y486</strain>
    </source>
</reference>
<feature type="region of interest" description="Disordered" evidence="3">
    <location>
        <begin position="422"/>
        <end position="531"/>
    </location>
</feature>
<gene>
    <name evidence="4" type="ORF">TVY486_1117620</name>
</gene>
<dbReference type="PANTHER" id="PTHR21501:SF1">
    <property type="entry name" value="PROTEIN FAM-161"/>
    <property type="match status" value="1"/>
</dbReference>
<dbReference type="InterPro" id="IPR051655">
    <property type="entry name" value="FAM161"/>
</dbReference>
<accession>G0U9J2</accession>
<organism evidence="4">
    <name type="scientific">Trypanosoma vivax (strain Y486)</name>
    <dbReference type="NCBI Taxonomy" id="1055687"/>
    <lineage>
        <taxon>Eukaryota</taxon>
        <taxon>Discoba</taxon>
        <taxon>Euglenozoa</taxon>
        <taxon>Kinetoplastea</taxon>
        <taxon>Metakinetoplastina</taxon>
        <taxon>Trypanosomatida</taxon>
        <taxon>Trypanosomatidae</taxon>
        <taxon>Trypanosoma</taxon>
        <taxon>Duttonella</taxon>
    </lineage>
</organism>
<dbReference type="GO" id="GO:0005856">
    <property type="term" value="C:cytoskeleton"/>
    <property type="evidence" value="ECO:0007669"/>
    <property type="project" value="UniProtKB-ARBA"/>
</dbReference>
<comment type="similarity">
    <text evidence="1">Belongs to the FAM161 family.</text>
</comment>
<dbReference type="Pfam" id="PF10595">
    <property type="entry name" value="FAM161A_B"/>
    <property type="match status" value="1"/>
</dbReference>
<dbReference type="VEuPathDB" id="TriTrypDB:TvY486_1117620"/>
<feature type="compositionally biased region" description="Basic and acidic residues" evidence="3">
    <location>
        <begin position="701"/>
        <end position="719"/>
    </location>
</feature>
<evidence type="ECO:0000313" key="4">
    <source>
        <dbReference type="EMBL" id="CCC54278.1"/>
    </source>
</evidence>
<keyword evidence="2" id="KW-0175">Coiled coil</keyword>
<name>G0U9J2_TRYVY</name>
<feature type="compositionally biased region" description="Basic residues" evidence="3">
    <location>
        <begin position="460"/>
        <end position="476"/>
    </location>
</feature>
<dbReference type="PANTHER" id="PTHR21501">
    <property type="entry name" value="PROTEIN FAM-161"/>
    <property type="match status" value="1"/>
</dbReference>
<protein>
    <submittedName>
        <fullName evidence="4">Uncharacterized protein</fullName>
    </submittedName>
</protein>